<feature type="domain" description="Amine oxidase" evidence="1">
    <location>
        <begin position="12"/>
        <end position="498"/>
    </location>
</feature>
<dbReference type="InterPro" id="IPR002937">
    <property type="entry name" value="Amino_oxidase"/>
</dbReference>
<accession>A0A177KIL8</accession>
<evidence type="ECO:0000313" key="3">
    <source>
        <dbReference type="Proteomes" id="UP000077271"/>
    </source>
</evidence>
<dbReference type="AlphaFoldDB" id="A0A177KIL8"/>
<dbReference type="InterPro" id="IPR036188">
    <property type="entry name" value="FAD/NAD-bd_sf"/>
</dbReference>
<dbReference type="InterPro" id="IPR050464">
    <property type="entry name" value="Zeta_carotene_desat/Oxidored"/>
</dbReference>
<sequence>MRKKVIILGGGVAGMSAAHELIERGYDVTVYEAKSISGGKARSVPVPGSGINGRKELPGEHGFRFFPKFYNHIIDTMKRIPLEGNNTVYANLVEATKMGIARFNEPLVPFVLGFPKSMVDLKINIKALFETNWGLSEHELEFLVERVWQVMTSCKERRMDEYERISWWDYLDGDRQSEDFQKMFTGITRSLVAANAREASMKTIGNVLSQIILDCILPGSENDRLLNGPTNEVWIDPWLNYLRKKGVRYFTNAECINIQSDQETIVSTTIKHHSRILTVKGDYFLSALPVEAMEKLISREMIEADPTLEGIKKLSKSLGWMNGIQFFLKRDIPIIHGHIICQDTPWALTIVSQKQFWPSIDLKEYGDGTVKGILSVCISEWHIPGIVYEKKASECTLEEIKNEVWTQLKKSFNAEKTVLQDDDFHSWFLDPDMIFDDTKKINISPLLVNKVYNRELRPYAYTRIKNFFLASDYVRTNTDLATMEGANEAARRAVNCIIDVSGSKAPKCKIWEMFDCELLIPWHIHDFRRYQKGLPWNGKCSHIRRMISMIRHISLYYLKKPL</sequence>
<proteinExistence type="predicted"/>
<comment type="caution">
    <text evidence="2">The sequence shown here is derived from an EMBL/GenBank/DDBJ whole genome shotgun (WGS) entry which is preliminary data.</text>
</comment>
<reference evidence="2 3" key="1">
    <citation type="submission" date="2016-01" db="EMBL/GenBank/DDBJ databases">
        <title>Investigation of taxonomic status of Bacillus aminovorans.</title>
        <authorList>
            <person name="Verma A."/>
            <person name="Pal Y."/>
            <person name="Krishnamurthi S."/>
        </authorList>
    </citation>
    <scope>NUCLEOTIDE SEQUENCE [LARGE SCALE GENOMIC DNA]</scope>
    <source>
        <strain evidence="2 3">DSM 4337</strain>
    </source>
</reference>
<gene>
    <name evidence="2" type="ORF">AWH48_12845</name>
</gene>
<dbReference type="PANTHER" id="PTHR42923">
    <property type="entry name" value="PROTOPORPHYRINOGEN OXIDASE"/>
    <property type="match status" value="1"/>
</dbReference>
<dbReference type="Proteomes" id="UP000077271">
    <property type="component" value="Unassembled WGS sequence"/>
</dbReference>
<dbReference type="GO" id="GO:0016491">
    <property type="term" value="F:oxidoreductase activity"/>
    <property type="evidence" value="ECO:0007669"/>
    <property type="project" value="InterPro"/>
</dbReference>
<name>A0A177KIL8_9BACI</name>
<evidence type="ECO:0000259" key="1">
    <source>
        <dbReference type="Pfam" id="PF01593"/>
    </source>
</evidence>
<organism evidence="2 3">
    <name type="scientific">Domibacillus aminovorans</name>
    <dbReference type="NCBI Taxonomy" id="29332"/>
    <lineage>
        <taxon>Bacteria</taxon>
        <taxon>Bacillati</taxon>
        <taxon>Bacillota</taxon>
        <taxon>Bacilli</taxon>
        <taxon>Bacillales</taxon>
        <taxon>Bacillaceae</taxon>
        <taxon>Domibacillus</taxon>
    </lineage>
</organism>
<dbReference type="Pfam" id="PF01593">
    <property type="entry name" value="Amino_oxidase"/>
    <property type="match status" value="1"/>
</dbReference>
<dbReference type="Gene3D" id="3.50.50.60">
    <property type="entry name" value="FAD/NAD(P)-binding domain"/>
    <property type="match status" value="1"/>
</dbReference>
<dbReference type="EMBL" id="LQWZ01000036">
    <property type="protein sequence ID" value="OAH53233.1"/>
    <property type="molecule type" value="Genomic_DNA"/>
</dbReference>
<dbReference type="OrthoDB" id="9814556at2"/>
<dbReference type="SUPFAM" id="SSF51905">
    <property type="entry name" value="FAD/NAD(P)-binding domain"/>
    <property type="match status" value="1"/>
</dbReference>
<protein>
    <submittedName>
        <fullName evidence="2">Phytoene dehydrogenase</fullName>
    </submittedName>
</protein>
<evidence type="ECO:0000313" key="2">
    <source>
        <dbReference type="EMBL" id="OAH53233.1"/>
    </source>
</evidence>
<dbReference type="RefSeq" id="WP_063975567.1">
    <property type="nucleotide sequence ID" value="NZ_LQWZ01000036.1"/>
</dbReference>
<dbReference type="PANTHER" id="PTHR42923:SF46">
    <property type="entry name" value="AMINE OXIDASE"/>
    <property type="match status" value="1"/>
</dbReference>